<dbReference type="Proteomes" id="UP000615026">
    <property type="component" value="Unassembled WGS sequence"/>
</dbReference>
<dbReference type="GO" id="GO:0006298">
    <property type="term" value="P:mismatch repair"/>
    <property type="evidence" value="ECO:0007669"/>
    <property type="project" value="InterPro"/>
</dbReference>
<keyword evidence="12" id="KW-1185">Reference proteome</keyword>
<feature type="coiled-coil region" evidence="9">
    <location>
        <begin position="99"/>
        <end position="126"/>
    </location>
</feature>
<feature type="non-terminal residue" evidence="11">
    <location>
        <position position="1"/>
    </location>
</feature>
<keyword evidence="7" id="KW-0694">RNA-binding</keyword>
<dbReference type="GO" id="GO:0140664">
    <property type="term" value="F:ATP-dependent DNA damage sensor activity"/>
    <property type="evidence" value="ECO:0007669"/>
    <property type="project" value="InterPro"/>
</dbReference>
<dbReference type="EMBL" id="JADEXP010000543">
    <property type="protein sequence ID" value="MBE9070809.1"/>
    <property type="molecule type" value="Genomic_DNA"/>
</dbReference>
<dbReference type="SUPFAM" id="SSF160443">
    <property type="entry name" value="SMR domain-like"/>
    <property type="match status" value="1"/>
</dbReference>
<dbReference type="Gene3D" id="3.40.50.300">
    <property type="entry name" value="P-loop containing nucleotide triphosphate hydrolases"/>
    <property type="match status" value="1"/>
</dbReference>
<organism evidence="11 12">
    <name type="scientific">Leptolyngbya cf. ectocarpi LEGE 11479</name>
    <dbReference type="NCBI Taxonomy" id="1828722"/>
    <lineage>
        <taxon>Bacteria</taxon>
        <taxon>Bacillati</taxon>
        <taxon>Cyanobacteriota</taxon>
        <taxon>Cyanophyceae</taxon>
        <taxon>Leptolyngbyales</taxon>
        <taxon>Leptolyngbyaceae</taxon>
        <taxon>Leptolyngbya group</taxon>
        <taxon>Leptolyngbya</taxon>
    </lineage>
</organism>
<keyword evidence="8" id="KW-0238">DNA-binding</keyword>
<dbReference type="GO" id="GO:0030983">
    <property type="term" value="F:mismatched DNA binding"/>
    <property type="evidence" value="ECO:0007669"/>
    <property type="project" value="InterPro"/>
</dbReference>
<dbReference type="SMART" id="SM00534">
    <property type="entry name" value="MUTSac"/>
    <property type="match status" value="1"/>
</dbReference>
<evidence type="ECO:0000256" key="4">
    <source>
        <dbReference type="ARBA" id="ARBA00022759"/>
    </source>
</evidence>
<dbReference type="InterPro" id="IPR045076">
    <property type="entry name" value="MutS"/>
</dbReference>
<keyword evidence="5" id="KW-0378">Hydrolase</keyword>
<dbReference type="GO" id="GO:0004519">
    <property type="term" value="F:endonuclease activity"/>
    <property type="evidence" value="ECO:0007669"/>
    <property type="project" value="UniProtKB-KW"/>
</dbReference>
<dbReference type="InterPro" id="IPR002625">
    <property type="entry name" value="Smr_dom"/>
</dbReference>
<dbReference type="InterPro" id="IPR046893">
    <property type="entry name" value="MSSS"/>
</dbReference>
<keyword evidence="4" id="KW-0255">Endonuclease</keyword>
<dbReference type="GO" id="GO:0005524">
    <property type="term" value="F:ATP binding"/>
    <property type="evidence" value="ECO:0007669"/>
    <property type="project" value="UniProtKB-KW"/>
</dbReference>
<keyword evidence="1" id="KW-0540">Nuclease</keyword>
<sequence length="378" mass="40415">TGTDPTEGSALAISLLQHLASHTRLTVATTHFGELKALKYQDERFENASVEFDDVSLSPTYRLLWGIPGRSNALSIARRLGLTPTVVDTAQTYVGATKQDDVNQVIAGLEAQRKRQEDQAEQAAGIVAQAEALKTDIERKAAAIQGWERTQKLEQEKAIQAAVAEAKAEIATVIRQLQKGNPTARAAQKATELVEAVAQQAPKGDHPAKKAITAYKPKLGEKVRLLGLGGQTAEVVGAPDADGKVAVRFGLMKTVVDLSEIESLTGEKAAAPATKALPEKTAEKRRTTVNIAKKEPAAPAVRTSKNTIDLRGMRVAEAEADLENFIATAAGPIWIIHGHGTGKLKRGVREFLKRHPQILSFENAEQADGGTGVTVAQI</sequence>
<comment type="caution">
    <text evidence="11">The sequence shown here is derived from an EMBL/GenBank/DDBJ whole genome shotgun (WGS) entry which is preliminary data.</text>
</comment>
<reference evidence="11" key="1">
    <citation type="submission" date="2020-10" db="EMBL/GenBank/DDBJ databases">
        <authorList>
            <person name="Castelo-Branco R."/>
            <person name="Eusebio N."/>
            <person name="Adriana R."/>
            <person name="Vieira A."/>
            <person name="Brugerolle De Fraissinette N."/>
            <person name="Rezende De Castro R."/>
            <person name="Schneider M.P."/>
            <person name="Vasconcelos V."/>
            <person name="Leao P.N."/>
        </authorList>
    </citation>
    <scope>NUCLEOTIDE SEQUENCE</scope>
    <source>
        <strain evidence="11">LEGE 11479</strain>
    </source>
</reference>
<dbReference type="GO" id="GO:0019843">
    <property type="term" value="F:rRNA binding"/>
    <property type="evidence" value="ECO:0007669"/>
    <property type="project" value="UniProtKB-KW"/>
</dbReference>
<dbReference type="RefSeq" id="WP_193996646.1">
    <property type="nucleotide sequence ID" value="NZ_JADEXP010000543.1"/>
</dbReference>
<evidence type="ECO:0000256" key="5">
    <source>
        <dbReference type="ARBA" id="ARBA00022801"/>
    </source>
</evidence>
<evidence type="ECO:0000256" key="3">
    <source>
        <dbReference type="ARBA" id="ARBA00022741"/>
    </source>
</evidence>
<dbReference type="AlphaFoldDB" id="A0A929FD89"/>
<dbReference type="InterPro" id="IPR036063">
    <property type="entry name" value="Smr_dom_sf"/>
</dbReference>
<dbReference type="PANTHER" id="PTHR48466">
    <property type="entry name" value="OS10G0509000 PROTEIN-RELATED"/>
    <property type="match status" value="1"/>
</dbReference>
<proteinExistence type="predicted"/>
<dbReference type="Pfam" id="PF01713">
    <property type="entry name" value="Smr"/>
    <property type="match status" value="1"/>
</dbReference>
<evidence type="ECO:0000256" key="8">
    <source>
        <dbReference type="ARBA" id="ARBA00023125"/>
    </source>
</evidence>
<evidence type="ECO:0000256" key="6">
    <source>
        <dbReference type="ARBA" id="ARBA00022840"/>
    </source>
</evidence>
<dbReference type="PROSITE" id="PS50828">
    <property type="entry name" value="SMR"/>
    <property type="match status" value="1"/>
</dbReference>
<evidence type="ECO:0000259" key="10">
    <source>
        <dbReference type="PROSITE" id="PS50828"/>
    </source>
</evidence>
<dbReference type="SMART" id="SM00463">
    <property type="entry name" value="SMR"/>
    <property type="match status" value="1"/>
</dbReference>
<gene>
    <name evidence="11" type="ORF">IQ260_29675</name>
</gene>
<dbReference type="GO" id="GO:0016787">
    <property type="term" value="F:hydrolase activity"/>
    <property type="evidence" value="ECO:0007669"/>
    <property type="project" value="UniProtKB-KW"/>
</dbReference>
<evidence type="ECO:0000256" key="2">
    <source>
        <dbReference type="ARBA" id="ARBA00022730"/>
    </source>
</evidence>
<evidence type="ECO:0000313" key="11">
    <source>
        <dbReference type="EMBL" id="MBE9070809.1"/>
    </source>
</evidence>
<dbReference type="Pfam" id="PF20297">
    <property type="entry name" value="MSSS"/>
    <property type="match status" value="1"/>
</dbReference>
<dbReference type="InterPro" id="IPR027417">
    <property type="entry name" value="P-loop_NTPase"/>
</dbReference>
<dbReference type="InterPro" id="IPR000432">
    <property type="entry name" value="DNA_mismatch_repair_MutS_C"/>
</dbReference>
<protein>
    <submittedName>
        <fullName evidence="11">Smr/MutS family protein</fullName>
    </submittedName>
</protein>
<evidence type="ECO:0000256" key="7">
    <source>
        <dbReference type="ARBA" id="ARBA00022884"/>
    </source>
</evidence>
<keyword evidence="3" id="KW-0547">Nucleotide-binding</keyword>
<evidence type="ECO:0000256" key="1">
    <source>
        <dbReference type="ARBA" id="ARBA00022722"/>
    </source>
</evidence>
<dbReference type="Gene3D" id="3.30.1370.110">
    <property type="match status" value="1"/>
</dbReference>
<feature type="domain" description="Smr" evidence="10">
    <location>
        <begin position="308"/>
        <end position="378"/>
    </location>
</feature>
<dbReference type="PANTHER" id="PTHR48466:SF1">
    <property type="entry name" value="SMR DOMAIN-CONTAINING PROTEIN"/>
    <property type="match status" value="1"/>
</dbReference>
<keyword evidence="6" id="KW-0067">ATP-binding</keyword>
<evidence type="ECO:0000256" key="9">
    <source>
        <dbReference type="SAM" id="Coils"/>
    </source>
</evidence>
<accession>A0A929FD89</accession>
<name>A0A929FD89_LEPEC</name>
<dbReference type="SUPFAM" id="SSF52540">
    <property type="entry name" value="P-loop containing nucleoside triphosphate hydrolases"/>
    <property type="match status" value="1"/>
</dbReference>
<dbReference type="FunFam" id="3.30.1370.110:FF:000004">
    <property type="entry name" value="Endonuclease MutS2"/>
    <property type="match status" value="1"/>
</dbReference>
<evidence type="ECO:0000313" key="12">
    <source>
        <dbReference type="Proteomes" id="UP000615026"/>
    </source>
</evidence>
<keyword evidence="2" id="KW-0699">rRNA-binding</keyword>
<keyword evidence="9" id="KW-0175">Coiled coil</keyword>